<dbReference type="AlphaFoldDB" id="I3W442"/>
<organism evidence="2">
    <name type="scientific">Salmonella enterica subsp. salamae</name>
    <dbReference type="NCBI Taxonomy" id="59202"/>
    <lineage>
        <taxon>Bacteria</taxon>
        <taxon>Pseudomonadati</taxon>
        <taxon>Pseudomonadota</taxon>
        <taxon>Gammaproteobacteria</taxon>
        <taxon>Enterobacterales</taxon>
        <taxon>Enterobacteriaceae</taxon>
        <taxon>Salmonella</taxon>
    </lineage>
</organism>
<keyword evidence="2" id="KW-0614">Plasmid</keyword>
<keyword evidence="1" id="KW-1133">Transmembrane helix</keyword>
<geneLocation type="plasmid" evidence="2">
    <name>pSGSC3045-121</name>
</geneLocation>
<proteinExistence type="predicted"/>
<keyword evidence="1" id="KW-0812">Transmembrane</keyword>
<accession>I3W442</accession>
<protein>
    <submittedName>
        <fullName evidence="2">Uncharacterized protein</fullName>
    </submittedName>
</protein>
<evidence type="ECO:0000256" key="1">
    <source>
        <dbReference type="SAM" id="Phobius"/>
    </source>
</evidence>
<feature type="transmembrane region" description="Helical" evidence="1">
    <location>
        <begin position="12"/>
        <end position="36"/>
    </location>
</feature>
<name>I3W442_SALER</name>
<reference evidence="2" key="1">
    <citation type="submission" date="2012-01" db="EMBL/GenBank/DDBJ databases">
        <authorList>
            <person name="Summers A.O."/>
            <person name="Wireman J."/>
            <person name="Williams L.E."/>
        </authorList>
    </citation>
    <scope>NUCLEOTIDE SEQUENCE</scope>
    <source>
        <strain evidence="2">SGSC3045</strain>
        <plasmid evidence="2">pSGSC3045-121</plasmid>
    </source>
</reference>
<dbReference type="EMBL" id="JQ418541">
    <property type="protein sequence ID" value="AFK90369.1"/>
    <property type="molecule type" value="Genomic_DNA"/>
</dbReference>
<evidence type="ECO:0000313" key="2">
    <source>
        <dbReference type="EMBL" id="AFK90369.1"/>
    </source>
</evidence>
<keyword evidence="1" id="KW-0472">Membrane</keyword>
<sequence length="57" mass="6466">MNGVQPDEGANLLLRALLLFTILNIAQNMLLFFLLLPKIEYRMVMMLPEGVFRGKTG</sequence>